<dbReference type="RefSeq" id="WP_015424035.1">
    <property type="nucleotide sequence ID" value="NC_020449.1"/>
</dbReference>
<comment type="similarity">
    <text evidence="2">Belongs to the RbfA family.</text>
</comment>
<accession>B0VFC2</accession>
<dbReference type="AlphaFoldDB" id="B0VFC2"/>
<dbReference type="InterPro" id="IPR000238">
    <property type="entry name" value="RbfA"/>
</dbReference>
<evidence type="ECO:0000313" key="4">
    <source>
        <dbReference type="EMBL" id="CAO80174.1"/>
    </source>
</evidence>
<feature type="region of interest" description="Disordered" evidence="3">
    <location>
        <begin position="114"/>
        <end position="161"/>
    </location>
</feature>
<gene>
    <name evidence="2" type="primary">rbfA</name>
    <name evidence="4" type="ordered locus">CLOAM0267</name>
</gene>
<proteinExistence type="inferred from homology"/>
<dbReference type="HAMAP" id="MF_00003">
    <property type="entry name" value="RbfA"/>
    <property type="match status" value="1"/>
</dbReference>
<dbReference type="PANTHER" id="PTHR33515:SF1">
    <property type="entry name" value="RIBOSOME-BINDING FACTOR A, CHLOROPLASTIC-RELATED"/>
    <property type="match status" value="1"/>
</dbReference>
<evidence type="ECO:0000256" key="2">
    <source>
        <dbReference type="HAMAP-Rule" id="MF_00003"/>
    </source>
</evidence>
<dbReference type="KEGG" id="caci:CLOAM0267"/>
<dbReference type="Gene3D" id="3.30.300.20">
    <property type="match status" value="1"/>
</dbReference>
<sequence length="161" mass="19092">MKNYRIPRLQAELKKLFNIALSQKLNDPKLAWVQITDVVISKDLHYAKLYFSHYNNPASHDQIRELLIKSSGFLKKQIAGAQIMRTIPELSFYYDDTEDRAAKVDTLLASLRDDFDDEDEEDQDIDIDDILDDDDYFDFDEEDDEEDYDDYEDEEEDEEEE</sequence>
<dbReference type="Proteomes" id="UP000002019">
    <property type="component" value="Chromosome"/>
</dbReference>
<dbReference type="eggNOG" id="COG0858">
    <property type="taxonomic scope" value="Bacteria"/>
</dbReference>
<dbReference type="OrthoDB" id="307788at2"/>
<keyword evidence="1 2" id="KW-0690">Ribosome biogenesis</keyword>
<dbReference type="GO" id="GO:0005829">
    <property type="term" value="C:cytosol"/>
    <property type="evidence" value="ECO:0007669"/>
    <property type="project" value="TreeGrafter"/>
</dbReference>
<evidence type="ECO:0000313" key="5">
    <source>
        <dbReference type="Proteomes" id="UP000002019"/>
    </source>
</evidence>
<evidence type="ECO:0000256" key="1">
    <source>
        <dbReference type="ARBA" id="ARBA00022517"/>
    </source>
</evidence>
<dbReference type="PROSITE" id="PS01319">
    <property type="entry name" value="RBFA"/>
    <property type="match status" value="1"/>
</dbReference>
<dbReference type="GO" id="GO:0030490">
    <property type="term" value="P:maturation of SSU-rRNA"/>
    <property type="evidence" value="ECO:0007669"/>
    <property type="project" value="UniProtKB-UniRule"/>
</dbReference>
<organism evidence="4 5">
    <name type="scientific">Cloacimonas acidaminovorans (strain Evry)</name>
    <dbReference type="NCBI Taxonomy" id="459349"/>
    <lineage>
        <taxon>Bacteria</taxon>
        <taxon>Pseudomonadati</taxon>
        <taxon>Candidatus Cloacimonadota</taxon>
        <taxon>Candidatus Cloacimonadia</taxon>
        <taxon>Candidatus Cloacimonadales</taxon>
        <taxon>Candidatus Cloacimonadaceae</taxon>
        <taxon>Candidatus Cloacimonas</taxon>
    </lineage>
</organism>
<keyword evidence="5" id="KW-1185">Reference proteome</keyword>
<dbReference type="SUPFAM" id="SSF89919">
    <property type="entry name" value="Ribosome-binding factor A, RbfA"/>
    <property type="match status" value="1"/>
</dbReference>
<reference evidence="4 5" key="1">
    <citation type="journal article" date="2008" name="J. Bacteriol.">
        <title>'Candidatus Cloacamonas acidaminovorans': genome sequence reconstruction provides a first glimpse of a new bacterial division.</title>
        <authorList>
            <person name="Pelletier E."/>
            <person name="Kreimeyer A."/>
            <person name="Bocs S."/>
            <person name="Rouy Z."/>
            <person name="Gyapay G."/>
            <person name="Chouari R."/>
            <person name="Riviere D."/>
            <person name="Ganesan A."/>
            <person name="Daegelen P."/>
            <person name="Sghir A."/>
            <person name="Cohen G.N."/>
            <person name="Medigue C."/>
            <person name="Weissenbach J."/>
            <person name="Le Paslier D."/>
        </authorList>
    </citation>
    <scope>NUCLEOTIDE SEQUENCE [LARGE SCALE GENOMIC DNA]</scope>
    <source>
        <strain evidence="5">Evry</strain>
    </source>
</reference>
<dbReference type="Pfam" id="PF02033">
    <property type="entry name" value="RBFA"/>
    <property type="match status" value="1"/>
</dbReference>
<dbReference type="HOGENOM" id="CLU_089475_3_1_0"/>
<protein>
    <recommendedName>
        <fullName evidence="2">Ribosome-binding factor A</fullName>
    </recommendedName>
</protein>
<evidence type="ECO:0000256" key="3">
    <source>
        <dbReference type="SAM" id="MobiDB-lite"/>
    </source>
</evidence>
<dbReference type="STRING" id="459349.CLOAM0267"/>
<keyword evidence="2" id="KW-0963">Cytoplasm</keyword>
<comment type="subunit">
    <text evidence="2">Monomer. Binds 30S ribosomal subunits, but not 50S ribosomal subunits or 70S ribosomes.</text>
</comment>
<dbReference type="EMBL" id="CU466930">
    <property type="protein sequence ID" value="CAO80174.1"/>
    <property type="molecule type" value="Genomic_DNA"/>
</dbReference>
<dbReference type="PANTHER" id="PTHR33515">
    <property type="entry name" value="RIBOSOME-BINDING FACTOR A, CHLOROPLASTIC-RELATED"/>
    <property type="match status" value="1"/>
</dbReference>
<dbReference type="InterPro" id="IPR015946">
    <property type="entry name" value="KH_dom-like_a/b"/>
</dbReference>
<dbReference type="NCBIfam" id="TIGR00082">
    <property type="entry name" value="rbfA"/>
    <property type="match status" value="1"/>
</dbReference>
<dbReference type="GO" id="GO:0043024">
    <property type="term" value="F:ribosomal small subunit binding"/>
    <property type="evidence" value="ECO:0007669"/>
    <property type="project" value="TreeGrafter"/>
</dbReference>
<comment type="subcellular location">
    <subcellularLocation>
        <location evidence="2">Cytoplasm</location>
    </subcellularLocation>
</comment>
<dbReference type="InterPro" id="IPR023799">
    <property type="entry name" value="RbfA_dom_sf"/>
</dbReference>
<name>B0VFC2_CLOAI</name>
<comment type="function">
    <text evidence="2">One of several proteins that assist in the late maturation steps of the functional core of the 30S ribosomal subunit. Associates with free 30S ribosomal subunits (but not with 30S subunits that are part of 70S ribosomes or polysomes). Required for efficient processing of 16S rRNA. May interact with the 5'-terminal helix region of 16S rRNA.</text>
</comment>
<dbReference type="InterPro" id="IPR020053">
    <property type="entry name" value="Ribosome-bd_factorA_CS"/>
</dbReference>